<organism evidence="2 3">
    <name type="scientific">Laccaria amethystina LaAM-08-1</name>
    <dbReference type="NCBI Taxonomy" id="1095629"/>
    <lineage>
        <taxon>Eukaryota</taxon>
        <taxon>Fungi</taxon>
        <taxon>Dikarya</taxon>
        <taxon>Basidiomycota</taxon>
        <taxon>Agaricomycotina</taxon>
        <taxon>Agaricomycetes</taxon>
        <taxon>Agaricomycetidae</taxon>
        <taxon>Agaricales</taxon>
        <taxon>Agaricineae</taxon>
        <taxon>Hydnangiaceae</taxon>
        <taxon>Laccaria</taxon>
    </lineage>
</organism>
<evidence type="ECO:0000256" key="1">
    <source>
        <dbReference type="SAM" id="MobiDB-lite"/>
    </source>
</evidence>
<sequence>MSMHASNVLTLPEAFTFTFPPLLPNYTPPQQPSSTKRPPSLPPSLNPVYVTASTCQSDPSDLSR</sequence>
<evidence type="ECO:0000313" key="3">
    <source>
        <dbReference type="Proteomes" id="UP000054477"/>
    </source>
</evidence>
<evidence type="ECO:0000313" key="2">
    <source>
        <dbReference type="EMBL" id="KIJ93436.1"/>
    </source>
</evidence>
<gene>
    <name evidence="2" type="ORF">K443DRAFT_397666</name>
</gene>
<dbReference type="HOGENOM" id="CLU_2868005_0_0_1"/>
<keyword evidence="3" id="KW-1185">Reference proteome</keyword>
<protein>
    <submittedName>
        <fullName evidence="2">Uncharacterized protein</fullName>
    </submittedName>
</protein>
<name>A0A0C9X755_9AGAR</name>
<dbReference type="EMBL" id="KN838844">
    <property type="protein sequence ID" value="KIJ93436.1"/>
    <property type="molecule type" value="Genomic_DNA"/>
</dbReference>
<reference evidence="2 3" key="1">
    <citation type="submission" date="2014-04" db="EMBL/GenBank/DDBJ databases">
        <authorList>
            <consortium name="DOE Joint Genome Institute"/>
            <person name="Kuo A."/>
            <person name="Kohler A."/>
            <person name="Nagy L.G."/>
            <person name="Floudas D."/>
            <person name="Copeland A."/>
            <person name="Barry K.W."/>
            <person name="Cichocki N."/>
            <person name="Veneault-Fourrey C."/>
            <person name="LaButti K."/>
            <person name="Lindquist E.A."/>
            <person name="Lipzen A."/>
            <person name="Lundell T."/>
            <person name="Morin E."/>
            <person name="Murat C."/>
            <person name="Sun H."/>
            <person name="Tunlid A."/>
            <person name="Henrissat B."/>
            <person name="Grigoriev I.V."/>
            <person name="Hibbett D.S."/>
            <person name="Martin F."/>
            <person name="Nordberg H.P."/>
            <person name="Cantor M.N."/>
            <person name="Hua S.X."/>
        </authorList>
    </citation>
    <scope>NUCLEOTIDE SEQUENCE [LARGE SCALE GENOMIC DNA]</scope>
    <source>
        <strain evidence="2 3">LaAM-08-1</strain>
    </source>
</reference>
<proteinExistence type="predicted"/>
<feature type="compositionally biased region" description="Pro residues" evidence="1">
    <location>
        <begin position="21"/>
        <end position="31"/>
    </location>
</feature>
<dbReference type="Proteomes" id="UP000054477">
    <property type="component" value="Unassembled WGS sequence"/>
</dbReference>
<dbReference type="AlphaFoldDB" id="A0A0C9X755"/>
<feature type="region of interest" description="Disordered" evidence="1">
    <location>
        <begin position="21"/>
        <end position="64"/>
    </location>
</feature>
<accession>A0A0C9X755</accession>
<reference evidence="3" key="2">
    <citation type="submission" date="2015-01" db="EMBL/GenBank/DDBJ databases">
        <title>Evolutionary Origins and Diversification of the Mycorrhizal Mutualists.</title>
        <authorList>
            <consortium name="DOE Joint Genome Institute"/>
            <consortium name="Mycorrhizal Genomics Consortium"/>
            <person name="Kohler A."/>
            <person name="Kuo A."/>
            <person name="Nagy L.G."/>
            <person name="Floudas D."/>
            <person name="Copeland A."/>
            <person name="Barry K.W."/>
            <person name="Cichocki N."/>
            <person name="Veneault-Fourrey C."/>
            <person name="LaButti K."/>
            <person name="Lindquist E.A."/>
            <person name="Lipzen A."/>
            <person name="Lundell T."/>
            <person name="Morin E."/>
            <person name="Murat C."/>
            <person name="Riley R."/>
            <person name="Ohm R."/>
            <person name="Sun H."/>
            <person name="Tunlid A."/>
            <person name="Henrissat B."/>
            <person name="Grigoriev I.V."/>
            <person name="Hibbett D.S."/>
            <person name="Martin F."/>
        </authorList>
    </citation>
    <scope>NUCLEOTIDE SEQUENCE [LARGE SCALE GENOMIC DNA]</scope>
    <source>
        <strain evidence="3">LaAM-08-1</strain>
    </source>
</reference>
<feature type="compositionally biased region" description="Polar residues" evidence="1">
    <location>
        <begin position="51"/>
        <end position="64"/>
    </location>
</feature>